<dbReference type="Pfam" id="PF02825">
    <property type="entry name" value="WWE"/>
    <property type="match status" value="1"/>
</dbReference>
<evidence type="ECO:0000313" key="6">
    <source>
        <dbReference type="Proteomes" id="UP001458880"/>
    </source>
</evidence>
<dbReference type="Proteomes" id="UP001458880">
    <property type="component" value="Unassembled WGS sequence"/>
</dbReference>
<comment type="similarity">
    <text evidence="1">Belongs to the PA-PLA1 family.</text>
</comment>
<evidence type="ECO:0000256" key="1">
    <source>
        <dbReference type="ARBA" id="ARBA00038464"/>
    </source>
</evidence>
<dbReference type="InterPro" id="IPR057825">
    <property type="entry name" value="WWE_SEC23-DDH2"/>
</dbReference>
<evidence type="ECO:0000259" key="4">
    <source>
        <dbReference type="PROSITE" id="PS51043"/>
    </source>
</evidence>
<accession>A0AAW1KQX0</accession>
<dbReference type="PROSITE" id="PS50918">
    <property type="entry name" value="WWE"/>
    <property type="match status" value="1"/>
</dbReference>
<dbReference type="PANTHER" id="PTHR23509:SF10">
    <property type="entry name" value="LD21067P"/>
    <property type="match status" value="1"/>
</dbReference>
<dbReference type="InterPro" id="IPR004170">
    <property type="entry name" value="WWE_dom"/>
</dbReference>
<evidence type="ECO:0000313" key="5">
    <source>
        <dbReference type="EMBL" id="KAK9723094.1"/>
    </source>
</evidence>
<keyword evidence="6" id="KW-1185">Reference proteome</keyword>
<reference evidence="5 6" key="1">
    <citation type="journal article" date="2024" name="BMC Genomics">
        <title>De novo assembly and annotation of Popillia japonica's genome with initial clues to its potential as an invasive pest.</title>
        <authorList>
            <person name="Cucini C."/>
            <person name="Boschi S."/>
            <person name="Funari R."/>
            <person name="Cardaioli E."/>
            <person name="Iannotti N."/>
            <person name="Marturano G."/>
            <person name="Paoli F."/>
            <person name="Bruttini M."/>
            <person name="Carapelli A."/>
            <person name="Frati F."/>
            <person name="Nardi F."/>
        </authorList>
    </citation>
    <scope>NUCLEOTIDE SEQUENCE [LARGE SCALE GENOMIC DNA]</scope>
    <source>
        <strain evidence="5">DMR45628</strain>
    </source>
</reference>
<feature type="region of interest" description="Disordered" evidence="2">
    <location>
        <begin position="240"/>
        <end position="300"/>
    </location>
</feature>
<dbReference type="SMART" id="SM01127">
    <property type="entry name" value="DDHD"/>
    <property type="match status" value="1"/>
</dbReference>
<evidence type="ECO:0000256" key="2">
    <source>
        <dbReference type="SAM" id="MobiDB-lite"/>
    </source>
</evidence>
<evidence type="ECO:0000259" key="3">
    <source>
        <dbReference type="PROSITE" id="PS50918"/>
    </source>
</evidence>
<dbReference type="AlphaFoldDB" id="A0AAW1KQX0"/>
<dbReference type="EMBL" id="JASPKY010000182">
    <property type="protein sequence ID" value="KAK9723094.1"/>
    <property type="molecule type" value="Genomic_DNA"/>
</dbReference>
<organism evidence="5 6">
    <name type="scientific">Popillia japonica</name>
    <name type="common">Japanese beetle</name>
    <dbReference type="NCBI Taxonomy" id="7064"/>
    <lineage>
        <taxon>Eukaryota</taxon>
        <taxon>Metazoa</taxon>
        <taxon>Ecdysozoa</taxon>
        <taxon>Arthropoda</taxon>
        <taxon>Hexapoda</taxon>
        <taxon>Insecta</taxon>
        <taxon>Pterygota</taxon>
        <taxon>Neoptera</taxon>
        <taxon>Endopterygota</taxon>
        <taxon>Coleoptera</taxon>
        <taxon>Polyphaga</taxon>
        <taxon>Scarabaeiformia</taxon>
        <taxon>Scarabaeidae</taxon>
        <taxon>Rutelinae</taxon>
        <taxon>Popillia</taxon>
    </lineage>
</organism>
<sequence>MSNNDPRRNMNNLLFRPNNAINDDQPAFFFYSQPEPARSTTTTLASISGINIPENTAGVNNNHPYQYTNSWSETLPINQPPIEPLPPVILFSNTPYQPKTTPEAHTISTYSTGTGIATSESKSVPLFNASLLNNSAAQSVPLFPPANFQTVVPELEQIVPQPITDSGSSIPLFASIGSAVEIEPAQTVPLYAEAPPAKPAPAIPLYSPGDLPPKSGINQSPPTGSTNTYRRIGSKRPVYAPIPGLQPQQQQHTSLSDYFSPQPTSLKHTNQIDSQSNSPFLSPVTEPPILPSEDFNSAHIPNQSMPVMAVNDGQIPNAGNLLPTGSTPVSNRTYTPPHYHWFYKKEQDNRVTWEPFSMNDSANLENNFTSPNLTPESNIPTEGGRFDVNILRRQKTSVYWESKPSEVRRCSWFHKSHTESKHVPFEENIATKLEEEYKQAVESNSWPRRVYLPSGDSVMFHTADVLVLNYSMQVSPALDSMDTQPKQKVVKRGIQDQAIDEGESEEIDHLLFMVHGIGAGCDLKFRSVEEVVHDFRSIALQLVRTHYRSSCNTKLVHRVEVLPVSWHNKLHSEDTGIDNKLKSITLDSIPKLREFTNDTLLDILFYTSPFYGQTIISSVGSELNKIFDLFKQRNPDFKGGISLAGHSLGSLILFDILCNQIPTPKEAEPTPGENEGPDEPPLKDAKPHPLHRKMSRRISYMVAAGGTGQAQVNYPKLNFQPTMFFALGSPIGMFVTIRGLDNLGEQFALPTCPGFYNIFHPYDPVAYRIESLVNSQLANVKPVLDSTTYSTLTIPSRTESNRW</sequence>
<dbReference type="Pfam" id="PF23464">
    <property type="entry name" value="WWE_3"/>
    <property type="match status" value="1"/>
</dbReference>
<name>A0AAW1KQX0_POPJA</name>
<dbReference type="PROSITE" id="PS51043">
    <property type="entry name" value="DDHD"/>
    <property type="match status" value="1"/>
</dbReference>
<proteinExistence type="inferred from homology"/>
<dbReference type="GO" id="GO:0004620">
    <property type="term" value="F:phospholipase activity"/>
    <property type="evidence" value="ECO:0007669"/>
    <property type="project" value="TreeGrafter"/>
</dbReference>
<dbReference type="InterPro" id="IPR004177">
    <property type="entry name" value="DDHD_dom"/>
</dbReference>
<dbReference type="PANTHER" id="PTHR23509">
    <property type="entry name" value="PA-PL1 PHOSPHOLIPASE FAMILY"/>
    <property type="match status" value="1"/>
</dbReference>
<feature type="domain" description="WWE" evidence="3">
    <location>
        <begin position="325"/>
        <end position="409"/>
    </location>
</feature>
<dbReference type="Pfam" id="PF02862">
    <property type="entry name" value="DDHD"/>
    <property type="match status" value="1"/>
</dbReference>
<dbReference type="GO" id="GO:0046872">
    <property type="term" value="F:metal ion binding"/>
    <property type="evidence" value="ECO:0007669"/>
    <property type="project" value="InterPro"/>
</dbReference>
<comment type="caution">
    <text evidence="5">The sequence shown here is derived from an EMBL/GenBank/DDBJ whole genome shotgun (WGS) entry which is preliminary data.</text>
</comment>
<dbReference type="InterPro" id="IPR058055">
    <property type="entry name" value="PA-PLA1"/>
</dbReference>
<gene>
    <name evidence="5" type="ORF">QE152_g19334</name>
</gene>
<feature type="compositionally biased region" description="Polar residues" evidence="2">
    <location>
        <begin position="246"/>
        <end position="280"/>
    </location>
</feature>
<protein>
    <submittedName>
        <fullName evidence="5">WWE domain</fullName>
    </submittedName>
</protein>
<dbReference type="GO" id="GO:0030134">
    <property type="term" value="C:COPII-coated ER to Golgi transport vesicle"/>
    <property type="evidence" value="ECO:0007669"/>
    <property type="project" value="TreeGrafter"/>
</dbReference>
<feature type="region of interest" description="Disordered" evidence="2">
    <location>
        <begin position="664"/>
        <end position="689"/>
    </location>
</feature>
<feature type="domain" description="DDHD" evidence="4">
    <location>
        <begin position="717"/>
        <end position="803"/>
    </location>
</feature>